<dbReference type="EMBL" id="QGNW01000202">
    <property type="protein sequence ID" value="RVW85650.1"/>
    <property type="molecule type" value="Genomic_DNA"/>
</dbReference>
<dbReference type="PROSITE" id="PS50158">
    <property type="entry name" value="ZF_CCHC"/>
    <property type="match status" value="1"/>
</dbReference>
<organism evidence="3 4">
    <name type="scientific">Vitis vinifera</name>
    <name type="common">Grape</name>
    <dbReference type="NCBI Taxonomy" id="29760"/>
    <lineage>
        <taxon>Eukaryota</taxon>
        <taxon>Viridiplantae</taxon>
        <taxon>Streptophyta</taxon>
        <taxon>Embryophyta</taxon>
        <taxon>Tracheophyta</taxon>
        <taxon>Spermatophyta</taxon>
        <taxon>Magnoliopsida</taxon>
        <taxon>eudicotyledons</taxon>
        <taxon>Gunneridae</taxon>
        <taxon>Pentapetalae</taxon>
        <taxon>rosids</taxon>
        <taxon>Vitales</taxon>
        <taxon>Vitaceae</taxon>
        <taxon>Viteae</taxon>
        <taxon>Vitis</taxon>
    </lineage>
</organism>
<dbReference type="InterPro" id="IPR036875">
    <property type="entry name" value="Znf_CCHC_sf"/>
</dbReference>
<name>A0A438HMD6_VITVI</name>
<reference evidence="3 4" key="1">
    <citation type="journal article" date="2018" name="PLoS Genet.">
        <title>Population sequencing reveals clonal diversity and ancestral inbreeding in the grapevine cultivar Chardonnay.</title>
        <authorList>
            <person name="Roach M.J."/>
            <person name="Johnson D.L."/>
            <person name="Bohlmann J."/>
            <person name="van Vuuren H.J."/>
            <person name="Jones S.J."/>
            <person name="Pretorius I.S."/>
            <person name="Schmidt S.A."/>
            <person name="Borneman A.R."/>
        </authorList>
    </citation>
    <scope>NUCLEOTIDE SEQUENCE [LARGE SCALE GENOMIC DNA]</scope>
    <source>
        <strain evidence="4">cv. Chardonnay</strain>
        <tissue evidence="3">Leaf</tissue>
    </source>
</reference>
<dbReference type="InterPro" id="IPR001878">
    <property type="entry name" value="Znf_CCHC"/>
</dbReference>
<sequence>MTVMPLEWVLGRDKVDNMTPRITTSSQNSQANNDVPPPLEGLPPMNVEELYRYLETLAGLVKRQARAIETQALGQHSSSKGSSFDDFNKLDCSEEQKASYAAFITENNKGRGVGVMVPMRTKNQKESGAYFGCGKHGHMIRDCPKNKKFMIRKLKEENKENKQKPRVQGRMFAMTHQDALKPLLMWRHVLFKFSIGKVVFVVAYLKVLWISNWEKLEYEI</sequence>
<dbReference type="GO" id="GO:0008270">
    <property type="term" value="F:zinc ion binding"/>
    <property type="evidence" value="ECO:0007669"/>
    <property type="project" value="UniProtKB-KW"/>
</dbReference>
<evidence type="ECO:0000256" key="1">
    <source>
        <dbReference type="PROSITE-ProRule" id="PRU00047"/>
    </source>
</evidence>
<dbReference type="GO" id="GO:0003676">
    <property type="term" value="F:nucleic acid binding"/>
    <property type="evidence" value="ECO:0007669"/>
    <property type="project" value="InterPro"/>
</dbReference>
<proteinExistence type="predicted"/>
<evidence type="ECO:0000313" key="3">
    <source>
        <dbReference type="EMBL" id="RVW85650.1"/>
    </source>
</evidence>
<evidence type="ECO:0000259" key="2">
    <source>
        <dbReference type="PROSITE" id="PS50158"/>
    </source>
</evidence>
<comment type="caution">
    <text evidence="3">The sequence shown here is derived from an EMBL/GenBank/DDBJ whole genome shotgun (WGS) entry which is preliminary data.</text>
</comment>
<protein>
    <recommendedName>
        <fullName evidence="2">CCHC-type domain-containing protein</fullName>
    </recommendedName>
</protein>
<dbReference type="SUPFAM" id="SSF57756">
    <property type="entry name" value="Retrovirus zinc finger-like domains"/>
    <property type="match status" value="1"/>
</dbReference>
<keyword evidence="1" id="KW-0863">Zinc-finger</keyword>
<dbReference type="Gene3D" id="4.10.60.10">
    <property type="entry name" value="Zinc finger, CCHC-type"/>
    <property type="match status" value="1"/>
</dbReference>
<keyword evidence="1" id="KW-0862">Zinc</keyword>
<feature type="domain" description="CCHC-type" evidence="2">
    <location>
        <begin position="131"/>
        <end position="145"/>
    </location>
</feature>
<dbReference type="AlphaFoldDB" id="A0A438HMD6"/>
<dbReference type="Proteomes" id="UP000288805">
    <property type="component" value="Unassembled WGS sequence"/>
</dbReference>
<accession>A0A438HMD6</accession>
<gene>
    <name evidence="3" type="ORF">CK203_037492</name>
</gene>
<evidence type="ECO:0000313" key="4">
    <source>
        <dbReference type="Proteomes" id="UP000288805"/>
    </source>
</evidence>
<keyword evidence="1" id="KW-0479">Metal-binding</keyword>